<feature type="region of interest" description="Disordered" evidence="1">
    <location>
        <begin position="374"/>
        <end position="434"/>
    </location>
</feature>
<feature type="compositionally biased region" description="Acidic residues" evidence="1">
    <location>
        <begin position="394"/>
        <end position="412"/>
    </location>
</feature>
<evidence type="ECO:0000313" key="4">
    <source>
        <dbReference type="RefSeq" id="XP_033536401.1"/>
    </source>
</evidence>
<dbReference type="RefSeq" id="XP_033536401.1">
    <property type="nucleotide sequence ID" value="XM_033677964.1"/>
</dbReference>
<proteinExistence type="predicted"/>
<feature type="compositionally biased region" description="Polar residues" evidence="1">
    <location>
        <begin position="173"/>
        <end position="184"/>
    </location>
</feature>
<evidence type="ECO:0000313" key="2">
    <source>
        <dbReference type="EMBL" id="KAF1814770.1"/>
    </source>
</evidence>
<gene>
    <name evidence="2 4" type="ORF">P152DRAFT_447075</name>
</gene>
<dbReference type="GeneID" id="54418534"/>
<organism evidence="2">
    <name type="scientific">Eremomyces bilateralis CBS 781.70</name>
    <dbReference type="NCBI Taxonomy" id="1392243"/>
    <lineage>
        <taxon>Eukaryota</taxon>
        <taxon>Fungi</taxon>
        <taxon>Dikarya</taxon>
        <taxon>Ascomycota</taxon>
        <taxon>Pezizomycotina</taxon>
        <taxon>Dothideomycetes</taxon>
        <taxon>Dothideomycetes incertae sedis</taxon>
        <taxon>Eremomycetales</taxon>
        <taxon>Eremomycetaceae</taxon>
        <taxon>Eremomyces</taxon>
    </lineage>
</organism>
<reference evidence="4" key="3">
    <citation type="submission" date="2025-04" db="UniProtKB">
        <authorList>
            <consortium name="RefSeq"/>
        </authorList>
    </citation>
    <scope>IDENTIFICATION</scope>
    <source>
        <strain evidence="4">CBS 781.70</strain>
    </source>
</reference>
<dbReference type="EMBL" id="ML975152">
    <property type="protein sequence ID" value="KAF1814770.1"/>
    <property type="molecule type" value="Genomic_DNA"/>
</dbReference>
<evidence type="ECO:0000256" key="1">
    <source>
        <dbReference type="SAM" id="MobiDB-lite"/>
    </source>
</evidence>
<name>A0A6G1GA30_9PEZI</name>
<feature type="compositionally biased region" description="Basic residues" evidence="1">
    <location>
        <begin position="417"/>
        <end position="434"/>
    </location>
</feature>
<accession>A0A6G1GA30</accession>
<protein>
    <submittedName>
        <fullName evidence="2 4">Uncharacterized protein</fullName>
    </submittedName>
</protein>
<feature type="region of interest" description="Disordered" evidence="1">
    <location>
        <begin position="71"/>
        <end position="213"/>
    </location>
</feature>
<dbReference type="Proteomes" id="UP000504638">
    <property type="component" value="Unplaced"/>
</dbReference>
<dbReference type="AlphaFoldDB" id="A0A6G1GA30"/>
<evidence type="ECO:0000313" key="3">
    <source>
        <dbReference type="Proteomes" id="UP000504638"/>
    </source>
</evidence>
<feature type="compositionally biased region" description="Low complexity" evidence="1">
    <location>
        <begin position="139"/>
        <end position="159"/>
    </location>
</feature>
<feature type="compositionally biased region" description="Basic and acidic residues" evidence="1">
    <location>
        <begin position="100"/>
        <end position="125"/>
    </location>
</feature>
<feature type="compositionally biased region" description="Polar residues" evidence="1">
    <location>
        <begin position="83"/>
        <end position="99"/>
    </location>
</feature>
<reference evidence="2 4" key="1">
    <citation type="submission" date="2020-01" db="EMBL/GenBank/DDBJ databases">
        <authorList>
            <consortium name="DOE Joint Genome Institute"/>
            <person name="Haridas S."/>
            <person name="Albert R."/>
            <person name="Binder M."/>
            <person name="Bloem J."/>
            <person name="Labutti K."/>
            <person name="Salamov A."/>
            <person name="Andreopoulos B."/>
            <person name="Baker S.E."/>
            <person name="Barry K."/>
            <person name="Bills G."/>
            <person name="Bluhm B.H."/>
            <person name="Cannon C."/>
            <person name="Castanera R."/>
            <person name="Culley D.E."/>
            <person name="Daum C."/>
            <person name="Ezra D."/>
            <person name="Gonzalez J.B."/>
            <person name="Henrissat B."/>
            <person name="Kuo A."/>
            <person name="Liang C."/>
            <person name="Lipzen A."/>
            <person name="Lutzoni F."/>
            <person name="Magnuson J."/>
            <person name="Mondo S."/>
            <person name="Nolan M."/>
            <person name="Ohm R."/>
            <person name="Pangilinan J."/>
            <person name="Park H.-J."/>
            <person name="Ramirez L."/>
            <person name="Alfaro M."/>
            <person name="Sun H."/>
            <person name="Tritt A."/>
            <person name="Yoshinaga Y."/>
            <person name="Zwiers L.-H."/>
            <person name="Turgeon B.G."/>
            <person name="Goodwin S.B."/>
            <person name="Spatafora J.W."/>
            <person name="Crous P.W."/>
            <person name="Grigoriev I.V."/>
        </authorList>
    </citation>
    <scope>NUCLEOTIDE SEQUENCE</scope>
    <source>
        <strain evidence="2 4">CBS 781.70</strain>
    </source>
</reference>
<keyword evidence="3" id="KW-1185">Reference proteome</keyword>
<sequence length="434" mass="48252">MSYPDVGMLDTRPKAQTAYWKVGTRFPRNLWEEYRSKYYQEIGNFGGLKRTPISSTWRFFWQSEHASRVGSTPFGNVRHHHSSASLTTTVKVNSSVAKSESTKMDGPPEDRRPSRKGKERERTPDQFEWAPPVGTVAGPSSSRPWPSSSNRPGPSSSRPLQRSTNPDDERSNNKGNTLGWNGEQSEFMPVGYLGRPSQSQPPPRATLPDNVTEERPIAKGQRALEGLIEASCQPFSEAARAARNEHARQRKEKIDSDYEDVYDLDTPEDEQYRLKAPHYQLPGPNERKYQDLRYAVHATAERVAGTKDAVVDTAQFTLANPRAALQHAQELAEDVALSTKASIDVGAAVLVWTAAGGGGEMARGLLRTTGGMAGRLGVKGENRYEELSQTDWDSNSDSDDSDSDDSDSDSDLEDRSRRRGRGRGRHTKKGWQSV</sequence>
<reference evidence="4" key="2">
    <citation type="submission" date="2020-04" db="EMBL/GenBank/DDBJ databases">
        <authorList>
            <consortium name="NCBI Genome Project"/>
        </authorList>
    </citation>
    <scope>NUCLEOTIDE SEQUENCE</scope>
    <source>
        <strain evidence="4">CBS 781.70</strain>
    </source>
</reference>